<sequence length="861" mass="94406">MAILLPRTEVRPPSGDAHPSNPNSGWSRNAGNIPQPGTGPRLAHRIRYVALLAMLIVAGSNGLFARDTWTTSLLEGDFHGIAHGDPGFVACGNSVNNNGGFWFSADGWHWAGVALSEHTPIAVVWTGQRYVAAGAGGMHTSSDGRSWQPVPESPTTATHLLWDGTRLIAITGTFDHQIFLSDATGQVWQELIDHSVERTTDDLKLVGNGERFLVISRNEVHAYDEANGWTPDIEALREPRTDWLYAVWTGTEFLLRGTDGHAATSADGLTWTTFETNVIQDPVGLAWDGTRYVELNQAGTMVSDDGRDWQRISAPMDEVTGQPHRPNLTLMVAGGRLWLPTAAGHMLTSMDGIRWLQAAPRLRSGRHLSKRLGSRLFFLGNALLNTTDGVRWYKTLPPPALDDYAFFDVAWSGSRYVAVSSYGRAFSSPDGEVWEPHHLGTKRDLISITYAQNRFWILDRLGALHVLDDAMNLTRQETLFSTTLFTSDQRVGLVSHDDRIAAISTSEFRVREEEDVWLAKRRTGPVPVFPVTNERLHLSIEGTDRLMASVDGIHWADSYRPGHLSGDAIRSLDLFGDTFLMLADSGTFISENGRTWTEVPSPELPFQPHALFTTPSATIALDQFGKLATGQWQPEVEVPVSDPAAIVLPWIVNNDQWSSRVTFFNADEFPKELVLRAVDQDGQTRDIELTLPSQAVRAYTGNELFGDMTGYSLFLIGDGTNVTASYITFNREALSGGSSPSQATAVSVESLSSRALFGYLPTDGHAALVLVCPELGATRTPVVLEYFKDGVTIETGEVHLEGNQPTAIPFPTHWIGPSDPEGHWTVMATAQDGAPITGTTFVFNDNRQPSMAAAISLEVQQ</sequence>
<dbReference type="SUPFAM" id="SSF110296">
    <property type="entry name" value="Oligoxyloglucan reducing end-specific cellobiohydrolase"/>
    <property type="match status" value="1"/>
</dbReference>
<feature type="region of interest" description="Disordered" evidence="1">
    <location>
        <begin position="1"/>
        <end position="37"/>
    </location>
</feature>
<evidence type="ECO:0000313" key="2">
    <source>
        <dbReference type="EMBL" id="QTD48407.1"/>
    </source>
</evidence>
<dbReference type="KEGG" id="scor:J3U87_22740"/>
<reference evidence="2" key="1">
    <citation type="submission" date="2021-03" db="EMBL/GenBank/DDBJ databases">
        <title>Acanthopleuribacteraceae sp. M133.</title>
        <authorList>
            <person name="Wang G."/>
        </authorList>
    </citation>
    <scope>NUCLEOTIDE SEQUENCE</scope>
    <source>
        <strain evidence="2">M133</strain>
    </source>
</reference>
<evidence type="ECO:0000256" key="1">
    <source>
        <dbReference type="SAM" id="MobiDB-lite"/>
    </source>
</evidence>
<evidence type="ECO:0008006" key="4">
    <source>
        <dbReference type="Google" id="ProtNLM"/>
    </source>
</evidence>
<dbReference type="SUPFAM" id="SSF50939">
    <property type="entry name" value="Sialidases"/>
    <property type="match status" value="1"/>
</dbReference>
<organism evidence="2 3">
    <name type="scientific">Sulfidibacter corallicola</name>
    <dbReference type="NCBI Taxonomy" id="2818388"/>
    <lineage>
        <taxon>Bacteria</taxon>
        <taxon>Pseudomonadati</taxon>
        <taxon>Acidobacteriota</taxon>
        <taxon>Holophagae</taxon>
        <taxon>Acanthopleuribacterales</taxon>
        <taxon>Acanthopleuribacteraceae</taxon>
        <taxon>Sulfidibacter</taxon>
    </lineage>
</organism>
<dbReference type="Proteomes" id="UP000663929">
    <property type="component" value="Chromosome"/>
</dbReference>
<gene>
    <name evidence="2" type="ORF">J3U87_22740</name>
</gene>
<name>A0A8A4TFV4_SULCO</name>
<feature type="compositionally biased region" description="Polar residues" evidence="1">
    <location>
        <begin position="20"/>
        <end position="32"/>
    </location>
</feature>
<accession>A0A8A4TFV4</accession>
<dbReference type="InterPro" id="IPR036278">
    <property type="entry name" value="Sialidase_sf"/>
</dbReference>
<dbReference type="EMBL" id="CP071793">
    <property type="protein sequence ID" value="QTD48407.1"/>
    <property type="molecule type" value="Genomic_DNA"/>
</dbReference>
<protein>
    <recommendedName>
        <fullName evidence="4">Photosynthesis system II assembly factor Ycf48/Hcf136-like domain-containing protein</fullName>
    </recommendedName>
</protein>
<dbReference type="AlphaFoldDB" id="A0A8A4TFV4"/>
<proteinExistence type="predicted"/>
<dbReference type="RefSeq" id="WP_237378059.1">
    <property type="nucleotide sequence ID" value="NZ_CP071793.1"/>
</dbReference>
<evidence type="ECO:0000313" key="3">
    <source>
        <dbReference type="Proteomes" id="UP000663929"/>
    </source>
</evidence>
<keyword evidence="3" id="KW-1185">Reference proteome</keyword>